<keyword evidence="2" id="KW-1185">Reference proteome</keyword>
<organism evidence="1 2">
    <name type="scientific">Clostridium subterminale</name>
    <dbReference type="NCBI Taxonomy" id="1550"/>
    <lineage>
        <taxon>Bacteria</taxon>
        <taxon>Bacillati</taxon>
        <taxon>Bacillota</taxon>
        <taxon>Clostridia</taxon>
        <taxon>Eubacteriales</taxon>
        <taxon>Clostridiaceae</taxon>
        <taxon>Clostridium</taxon>
    </lineage>
</organism>
<dbReference type="EMBL" id="BAAACI010000018">
    <property type="protein sequence ID" value="GAA0779771.1"/>
    <property type="molecule type" value="Genomic_DNA"/>
</dbReference>
<dbReference type="RefSeq" id="WP_343828232.1">
    <property type="nucleotide sequence ID" value="NZ_BAAACI010000018.1"/>
</dbReference>
<evidence type="ECO:0000313" key="2">
    <source>
        <dbReference type="Proteomes" id="UP001501047"/>
    </source>
</evidence>
<accession>A0ABP3WBS2</accession>
<proteinExistence type="predicted"/>
<evidence type="ECO:0008006" key="3">
    <source>
        <dbReference type="Google" id="ProtNLM"/>
    </source>
</evidence>
<protein>
    <recommendedName>
        <fullName evidence="3">Chorion class high-cysteine HCB protein 13</fullName>
    </recommendedName>
</protein>
<dbReference type="Proteomes" id="UP001501047">
    <property type="component" value="Unassembled WGS sequence"/>
</dbReference>
<comment type="caution">
    <text evidence="1">The sequence shown here is derived from an EMBL/GenBank/DDBJ whole genome shotgun (WGS) entry which is preliminary data.</text>
</comment>
<sequence length="111" mass="11787">MCGCSNNRCNSQACTIILIIVIFANQGLLDGSSKSKNALTLLFLWWLCGFNGGCGCNNSGQMMSGNCGGRSMCGNQCSCGCGCGCQCKCKCCKCKCKEKKCKCKRIKICCA</sequence>
<gene>
    <name evidence="1" type="ORF">GCM10008908_38970</name>
</gene>
<evidence type="ECO:0000313" key="1">
    <source>
        <dbReference type="EMBL" id="GAA0779771.1"/>
    </source>
</evidence>
<reference evidence="2" key="1">
    <citation type="journal article" date="2019" name="Int. J. Syst. Evol. Microbiol.">
        <title>The Global Catalogue of Microorganisms (GCM) 10K type strain sequencing project: providing services to taxonomists for standard genome sequencing and annotation.</title>
        <authorList>
            <consortium name="The Broad Institute Genomics Platform"/>
            <consortium name="The Broad Institute Genome Sequencing Center for Infectious Disease"/>
            <person name="Wu L."/>
            <person name="Ma J."/>
        </authorList>
    </citation>
    <scope>NUCLEOTIDE SEQUENCE [LARGE SCALE GENOMIC DNA]</scope>
    <source>
        <strain evidence="2">JCM 1417</strain>
    </source>
</reference>
<name>A0ABP3WBS2_CLOSU</name>